<evidence type="ECO:0000256" key="2">
    <source>
        <dbReference type="ARBA" id="ARBA00023015"/>
    </source>
</evidence>
<dbReference type="PROSITE" id="PS50931">
    <property type="entry name" value="HTH_LYSR"/>
    <property type="match status" value="1"/>
</dbReference>
<organism evidence="5 6">
    <name type="scientific">Ralstonia insidiosa</name>
    <dbReference type="NCBI Taxonomy" id="190721"/>
    <lineage>
        <taxon>Bacteria</taxon>
        <taxon>Pseudomonadati</taxon>
        <taxon>Pseudomonadota</taxon>
        <taxon>Betaproteobacteria</taxon>
        <taxon>Burkholderiales</taxon>
        <taxon>Burkholderiaceae</taxon>
        <taxon>Ralstonia</taxon>
    </lineage>
</organism>
<dbReference type="GeneID" id="61529345"/>
<comment type="similarity">
    <text evidence="1">Belongs to the LysR transcriptional regulatory family.</text>
</comment>
<dbReference type="GO" id="GO:0003700">
    <property type="term" value="F:DNA-binding transcription factor activity"/>
    <property type="evidence" value="ECO:0007669"/>
    <property type="project" value="InterPro"/>
</dbReference>
<evidence type="ECO:0000256" key="3">
    <source>
        <dbReference type="ARBA" id="ARBA00023125"/>
    </source>
</evidence>
<accession>A0A192A689</accession>
<sequence length="301" mass="33419">MTDSADLRFLLAIQENGSLVATARALGLTPSAVSQRLQQLEKKLGARLVDRTARSLRFTQEGALLCERGAELIRQLDALSEDLQTRQGGLVGTLKVNAPLGFGRRYIAPVISDFQQEHPDVDIELMLSDAPLTEAAERFDVVVHIGALQVSNRVGYAIAPNARLLCASPAFIKRHGMPETPDDLAALPCIVLRENKEDVSLWHFSKGRTSRSVRVQAKLICNDGDVIRRWGCEGRGAILRSEWDVADDLRAGRLVRLLPGWKAPDANVIALTHNRAGLPQRTRHFMQFLQSRFKPQPPWRA</sequence>
<dbReference type="Gene3D" id="3.40.190.290">
    <property type="match status" value="1"/>
</dbReference>
<dbReference type="InterPro" id="IPR036390">
    <property type="entry name" value="WH_DNA-bd_sf"/>
</dbReference>
<dbReference type="InterPro" id="IPR036388">
    <property type="entry name" value="WH-like_DNA-bd_sf"/>
</dbReference>
<dbReference type="SUPFAM" id="SSF46785">
    <property type="entry name" value="Winged helix' DNA-binding domain"/>
    <property type="match status" value="1"/>
</dbReference>
<dbReference type="CDD" id="cd08479">
    <property type="entry name" value="PBP2_CrgA_like_9"/>
    <property type="match status" value="1"/>
</dbReference>
<evidence type="ECO:0000313" key="5">
    <source>
        <dbReference type="EMBL" id="ANJ75771.1"/>
    </source>
</evidence>
<gene>
    <name evidence="5" type="ORF">A9Y76_25200</name>
</gene>
<dbReference type="EMBL" id="CP016023">
    <property type="protein sequence ID" value="ANJ75771.1"/>
    <property type="molecule type" value="Genomic_DNA"/>
</dbReference>
<evidence type="ECO:0000256" key="1">
    <source>
        <dbReference type="ARBA" id="ARBA00009437"/>
    </source>
</evidence>
<dbReference type="GO" id="GO:0003677">
    <property type="term" value="F:DNA binding"/>
    <property type="evidence" value="ECO:0007669"/>
    <property type="project" value="UniProtKB-KW"/>
</dbReference>
<dbReference type="AlphaFoldDB" id="A0A192A689"/>
<dbReference type="Gene3D" id="1.10.10.10">
    <property type="entry name" value="Winged helix-like DNA-binding domain superfamily/Winged helix DNA-binding domain"/>
    <property type="match status" value="1"/>
</dbReference>
<keyword evidence="6" id="KW-1185">Reference proteome</keyword>
<dbReference type="PANTHER" id="PTHR30537:SF5">
    <property type="entry name" value="HTH-TYPE TRANSCRIPTIONAL ACTIVATOR TTDR-RELATED"/>
    <property type="match status" value="1"/>
</dbReference>
<evidence type="ECO:0000256" key="4">
    <source>
        <dbReference type="ARBA" id="ARBA00023163"/>
    </source>
</evidence>
<keyword evidence="2" id="KW-0805">Transcription regulation</keyword>
<keyword evidence="4" id="KW-0804">Transcription</keyword>
<name>A0A192A689_9RALS</name>
<protein>
    <submittedName>
        <fullName evidence="5">LysR family transcriptional regulator</fullName>
    </submittedName>
</protein>
<dbReference type="Pfam" id="PF03466">
    <property type="entry name" value="LysR_substrate"/>
    <property type="match status" value="1"/>
</dbReference>
<keyword evidence="3" id="KW-0238">DNA-binding</keyword>
<dbReference type="PANTHER" id="PTHR30537">
    <property type="entry name" value="HTH-TYPE TRANSCRIPTIONAL REGULATOR"/>
    <property type="match status" value="1"/>
</dbReference>
<evidence type="ECO:0000313" key="6">
    <source>
        <dbReference type="Proteomes" id="UP000078572"/>
    </source>
</evidence>
<dbReference type="SUPFAM" id="SSF53850">
    <property type="entry name" value="Periplasmic binding protein-like II"/>
    <property type="match status" value="1"/>
</dbReference>
<dbReference type="InterPro" id="IPR000847">
    <property type="entry name" value="LysR_HTH_N"/>
</dbReference>
<dbReference type="RefSeq" id="WP_064808574.1">
    <property type="nucleotide sequence ID" value="NZ_CP016023.1"/>
</dbReference>
<dbReference type="Proteomes" id="UP000078572">
    <property type="component" value="Chromosome 2"/>
</dbReference>
<dbReference type="Pfam" id="PF00126">
    <property type="entry name" value="HTH_1"/>
    <property type="match status" value="1"/>
</dbReference>
<dbReference type="InterPro" id="IPR058163">
    <property type="entry name" value="LysR-type_TF_proteobact-type"/>
</dbReference>
<dbReference type="STRING" id="190721.ACS15_5486"/>
<dbReference type="InterPro" id="IPR005119">
    <property type="entry name" value="LysR_subst-bd"/>
</dbReference>
<proteinExistence type="inferred from homology"/>
<dbReference type="OrthoDB" id="8954631at2"/>
<reference evidence="6" key="1">
    <citation type="submission" date="2016-06" db="EMBL/GenBank/DDBJ databases">
        <authorList>
            <person name="Xu Y."/>
            <person name="Nagy A."/>
            <person name="Yan X."/>
            <person name="Kim S.W."/>
            <person name="Haley B."/>
            <person name="Liu N.T."/>
            <person name="Nou X."/>
        </authorList>
    </citation>
    <scope>NUCLEOTIDE SEQUENCE [LARGE SCALE GENOMIC DNA]</scope>
    <source>
        <strain evidence="6">ATCC 49129</strain>
    </source>
</reference>